<reference evidence="2" key="2">
    <citation type="submission" date="2025-08" db="UniProtKB">
        <authorList>
            <consortium name="RefSeq"/>
        </authorList>
    </citation>
    <scope>IDENTIFICATION</scope>
    <source>
        <tissue evidence="2">Leaf</tissue>
    </source>
</reference>
<dbReference type="PANTHER" id="PTHR10492">
    <property type="match status" value="1"/>
</dbReference>
<keyword evidence="1" id="KW-1185">Reference proteome</keyword>
<gene>
    <name evidence="2" type="primary">LOC130464195</name>
</gene>
<reference evidence="1" key="1">
    <citation type="journal article" date="2021" name="Nat. Commun.">
        <title>Genomic analyses provide insights into spinach domestication and the genetic basis of agronomic traits.</title>
        <authorList>
            <person name="Cai X."/>
            <person name="Sun X."/>
            <person name="Xu C."/>
            <person name="Sun H."/>
            <person name="Wang X."/>
            <person name="Ge C."/>
            <person name="Zhang Z."/>
            <person name="Wang Q."/>
            <person name="Fei Z."/>
            <person name="Jiao C."/>
            <person name="Wang Q."/>
        </authorList>
    </citation>
    <scope>NUCLEOTIDE SEQUENCE [LARGE SCALE GENOMIC DNA]</scope>
    <source>
        <strain evidence="1">cv. Varoflay</strain>
    </source>
</reference>
<dbReference type="GeneID" id="130464195"/>
<organism evidence="1 2">
    <name type="scientific">Spinacia oleracea</name>
    <name type="common">Spinach</name>
    <dbReference type="NCBI Taxonomy" id="3562"/>
    <lineage>
        <taxon>Eukaryota</taxon>
        <taxon>Viridiplantae</taxon>
        <taxon>Streptophyta</taxon>
        <taxon>Embryophyta</taxon>
        <taxon>Tracheophyta</taxon>
        <taxon>Spermatophyta</taxon>
        <taxon>Magnoliopsida</taxon>
        <taxon>eudicotyledons</taxon>
        <taxon>Gunneridae</taxon>
        <taxon>Pentapetalae</taxon>
        <taxon>Caryophyllales</taxon>
        <taxon>Chenopodiaceae</taxon>
        <taxon>Chenopodioideae</taxon>
        <taxon>Anserineae</taxon>
        <taxon>Spinacia</taxon>
    </lineage>
</organism>
<proteinExistence type="predicted"/>
<dbReference type="RefSeq" id="XP_056689635.1">
    <property type="nucleotide sequence ID" value="XM_056833657.1"/>
</dbReference>
<evidence type="ECO:0000313" key="1">
    <source>
        <dbReference type="Proteomes" id="UP000813463"/>
    </source>
</evidence>
<dbReference type="PANTHER" id="PTHR10492:SF94">
    <property type="entry name" value="ATP-DEPENDENT DNA HELICASE"/>
    <property type="match status" value="1"/>
</dbReference>
<accession>A0ABM3R233</accession>
<name>A0ABM3R233_SPIOL</name>
<dbReference type="Proteomes" id="UP000813463">
    <property type="component" value="Chromosome 6"/>
</dbReference>
<protein>
    <recommendedName>
        <fullName evidence="3">Helitron helicase-like domain-containing protein</fullName>
    </recommendedName>
</protein>
<evidence type="ECO:0008006" key="3">
    <source>
        <dbReference type="Google" id="ProtNLM"/>
    </source>
</evidence>
<sequence>MLIVLLLKQGHKMTSAEFYDKFVCPELPDQNENPHLYTAVVKHMIHGPCGKLNPTNACMNKDGKCKNNYPKSFCFATVHGKKPYPVYRRRDNGKQVKVRGQILDNRWVVPYNPYLLAKFDCHINVEICSTVEAVKYLYKYIYKGHDRVAFHVYSNETKNEIDEIEQYQSGRWVSPPEAMWRIYKFALHEIYPSVQSLQLHLEGKQLVTFRNTDNLNVIVENDSSKETMLTQYFYMNKMKKNPKNLLYKQFPKEFVWNSQSKTWNKRGTKKTKKVIGRVVTANPIEGERYYLRILLNHIGTSTSFDDLKTLNNKKANTFHEAALMHGLLHSDNSLDLCLQEATMYRMPCSLRRLF</sequence>
<evidence type="ECO:0000313" key="2">
    <source>
        <dbReference type="RefSeq" id="XP_056689635.1"/>
    </source>
</evidence>